<accession>T1B9N8</accession>
<name>T1B9N8_9ZZZZ</name>
<dbReference type="Pfam" id="PF02649">
    <property type="entry name" value="GCHY-1"/>
    <property type="match status" value="1"/>
</dbReference>
<gene>
    <name evidence="2" type="ORF">B1A_08068</name>
</gene>
<dbReference type="AlphaFoldDB" id="T1B9N8"/>
<protein>
    <submittedName>
        <fullName evidence="2">Protein containing DUF198</fullName>
    </submittedName>
</protein>
<reference evidence="2" key="2">
    <citation type="journal article" date="2014" name="ISME J.">
        <title>Microbial stratification in low pH oxic and suboxic macroscopic growths along an acid mine drainage.</title>
        <authorList>
            <person name="Mendez-Garcia C."/>
            <person name="Mesa V."/>
            <person name="Sprenger R.R."/>
            <person name="Richter M."/>
            <person name="Diez M.S."/>
            <person name="Solano J."/>
            <person name="Bargiela R."/>
            <person name="Golyshina O.V."/>
            <person name="Manteca A."/>
            <person name="Ramos J.L."/>
            <person name="Gallego J.R."/>
            <person name="Llorente I."/>
            <person name="Martins Dos Santos V.A."/>
            <person name="Jensen O.N."/>
            <person name="Pelaez A.I."/>
            <person name="Sanchez J."/>
            <person name="Ferrer M."/>
        </authorList>
    </citation>
    <scope>NUCLEOTIDE SEQUENCE</scope>
</reference>
<comment type="caution">
    <text evidence="2">The sequence shown here is derived from an EMBL/GenBank/DDBJ whole genome shotgun (WGS) entry which is preliminary data.</text>
</comment>
<evidence type="ECO:0000313" key="2">
    <source>
        <dbReference type="EMBL" id="EQD66592.1"/>
    </source>
</evidence>
<keyword evidence="1" id="KW-0378">Hydrolase</keyword>
<dbReference type="Gene3D" id="3.10.270.10">
    <property type="entry name" value="Urate Oxidase"/>
    <property type="match status" value="1"/>
</dbReference>
<evidence type="ECO:0000256" key="1">
    <source>
        <dbReference type="ARBA" id="ARBA00022801"/>
    </source>
</evidence>
<dbReference type="EMBL" id="AUZX01005780">
    <property type="protein sequence ID" value="EQD66592.1"/>
    <property type="molecule type" value="Genomic_DNA"/>
</dbReference>
<dbReference type="PANTHER" id="PTHR36445">
    <property type="entry name" value="GTP CYCLOHYDROLASE MPTA"/>
    <property type="match status" value="1"/>
</dbReference>
<organism evidence="2">
    <name type="scientific">mine drainage metagenome</name>
    <dbReference type="NCBI Taxonomy" id="410659"/>
    <lineage>
        <taxon>unclassified sequences</taxon>
        <taxon>metagenomes</taxon>
        <taxon>ecological metagenomes</taxon>
    </lineage>
</organism>
<dbReference type="PANTHER" id="PTHR36445:SF1">
    <property type="entry name" value="GTP CYCLOHYDROLASE MPTA"/>
    <property type="match status" value="1"/>
</dbReference>
<proteinExistence type="predicted"/>
<dbReference type="InterPro" id="IPR003801">
    <property type="entry name" value="GTP_cyclohydrolase_FolE2/MptA"/>
</dbReference>
<feature type="non-terminal residue" evidence="2">
    <location>
        <position position="87"/>
    </location>
</feature>
<reference evidence="2" key="1">
    <citation type="submission" date="2013-08" db="EMBL/GenBank/DDBJ databases">
        <authorList>
            <person name="Mendez C."/>
            <person name="Richter M."/>
            <person name="Ferrer M."/>
            <person name="Sanchez J."/>
        </authorList>
    </citation>
    <scope>NUCLEOTIDE SEQUENCE</scope>
</reference>
<dbReference type="GO" id="GO:0003934">
    <property type="term" value="F:GTP cyclohydrolase I activity"/>
    <property type="evidence" value="ECO:0007669"/>
    <property type="project" value="InterPro"/>
</dbReference>
<sequence>RIIVQDKLFPRITMNSLPQFHLADLQSSADNRGIRIDRVGVKGLRTPLRIRDADGREQSVAARLEMSVGLPGDLKGTHMSRFVEIID</sequence>
<feature type="non-terminal residue" evidence="2">
    <location>
        <position position="1"/>
    </location>
</feature>